<feature type="domain" description="VTT" evidence="2">
    <location>
        <begin position="27"/>
        <end position="136"/>
    </location>
</feature>
<dbReference type="EMBL" id="UOYO01000017">
    <property type="protein sequence ID" value="VAY86862.1"/>
    <property type="molecule type" value="Genomic_DNA"/>
</dbReference>
<sequence length="176" mass="20145">MEELIKDWGYIVLFLYSFGGGFLALGVAGVLSYTGDLNIYITLIVASSANFIGDQFLFLLARNNKMQAKNMMKKHKRKIALAHVMMKKYGSIVIFLQKYIYGIKTLIPLVMGLTKYDARKFIFFNILATICWTLIVGISAYLLGEIILSYIEQFKTYGIIFIVIILIILSYYFKKV</sequence>
<feature type="transmembrane region" description="Helical" evidence="1">
    <location>
        <begin position="12"/>
        <end position="33"/>
    </location>
</feature>
<gene>
    <name evidence="3" type="ORF">MNB_ARC-1_1085</name>
</gene>
<evidence type="ECO:0000259" key="2">
    <source>
        <dbReference type="Pfam" id="PF09335"/>
    </source>
</evidence>
<protein>
    <submittedName>
        <fullName evidence="3">Membrane protein</fullName>
    </submittedName>
</protein>
<dbReference type="PANTHER" id="PTHR42709:SF2">
    <property type="entry name" value="INNER MEMBRANE PROTEIN YOHD"/>
    <property type="match status" value="1"/>
</dbReference>
<name>A0A3B1EA43_9ZZZZ</name>
<keyword evidence="1" id="KW-0472">Membrane</keyword>
<dbReference type="AlphaFoldDB" id="A0A3B1EA43"/>
<feature type="transmembrane region" description="Helical" evidence="1">
    <location>
        <begin position="121"/>
        <end position="144"/>
    </location>
</feature>
<dbReference type="PANTHER" id="PTHR42709">
    <property type="entry name" value="ALKALINE PHOSPHATASE LIKE PROTEIN"/>
    <property type="match status" value="1"/>
</dbReference>
<feature type="transmembrane region" description="Helical" evidence="1">
    <location>
        <begin position="39"/>
        <end position="60"/>
    </location>
</feature>
<feature type="transmembrane region" description="Helical" evidence="1">
    <location>
        <begin position="156"/>
        <end position="173"/>
    </location>
</feature>
<organism evidence="3">
    <name type="scientific">hydrothermal vent metagenome</name>
    <dbReference type="NCBI Taxonomy" id="652676"/>
    <lineage>
        <taxon>unclassified sequences</taxon>
        <taxon>metagenomes</taxon>
        <taxon>ecological metagenomes</taxon>
    </lineage>
</organism>
<dbReference type="GO" id="GO:0005886">
    <property type="term" value="C:plasma membrane"/>
    <property type="evidence" value="ECO:0007669"/>
    <property type="project" value="TreeGrafter"/>
</dbReference>
<keyword evidence="1" id="KW-0812">Transmembrane</keyword>
<dbReference type="InterPro" id="IPR032816">
    <property type="entry name" value="VTT_dom"/>
</dbReference>
<keyword evidence="1" id="KW-1133">Transmembrane helix</keyword>
<proteinExistence type="predicted"/>
<dbReference type="InterPro" id="IPR051311">
    <property type="entry name" value="DedA_domain"/>
</dbReference>
<accession>A0A3B1EA43</accession>
<reference evidence="3" key="1">
    <citation type="submission" date="2018-10" db="EMBL/GenBank/DDBJ databases">
        <authorList>
            <person name="Aoki K."/>
        </authorList>
    </citation>
    <scope>NUCLEOTIDE SEQUENCE</scope>
</reference>
<dbReference type="Pfam" id="PF09335">
    <property type="entry name" value="VTT_dom"/>
    <property type="match status" value="1"/>
</dbReference>
<feature type="transmembrane region" description="Helical" evidence="1">
    <location>
        <begin position="80"/>
        <end position="101"/>
    </location>
</feature>
<evidence type="ECO:0000256" key="1">
    <source>
        <dbReference type="SAM" id="Phobius"/>
    </source>
</evidence>
<evidence type="ECO:0000313" key="3">
    <source>
        <dbReference type="EMBL" id="VAY86862.1"/>
    </source>
</evidence>